<dbReference type="Pfam" id="PF00766">
    <property type="entry name" value="ETF_alpha"/>
    <property type="match status" value="1"/>
</dbReference>
<proteinExistence type="inferred from homology"/>
<dbReference type="Gene3D" id="3.40.50.620">
    <property type="entry name" value="HUPs"/>
    <property type="match status" value="1"/>
</dbReference>
<feature type="binding site" evidence="2">
    <location>
        <position position="234"/>
    </location>
    <ligand>
        <name>FAD</name>
        <dbReference type="ChEBI" id="CHEBI:57692"/>
    </ligand>
</feature>
<comment type="cofactor">
    <cofactor evidence="2">
        <name>FAD</name>
        <dbReference type="ChEBI" id="CHEBI:57692"/>
    </cofactor>
    <text evidence="2">Binds 1 FAD per dimer.</text>
</comment>
<dbReference type="PANTHER" id="PTHR43153">
    <property type="entry name" value="ELECTRON TRANSFER FLAVOPROTEIN ALPHA"/>
    <property type="match status" value="1"/>
</dbReference>
<dbReference type="GO" id="GO:0009055">
    <property type="term" value="F:electron transfer activity"/>
    <property type="evidence" value="ECO:0007669"/>
    <property type="project" value="InterPro"/>
</dbReference>
<dbReference type="PIRSF" id="PIRSF000089">
    <property type="entry name" value="Electra_flavoP_a"/>
    <property type="match status" value="1"/>
</dbReference>
<evidence type="ECO:0000259" key="4">
    <source>
        <dbReference type="Pfam" id="PF01012"/>
    </source>
</evidence>
<name>A0A212K4H0_9DELT</name>
<evidence type="ECO:0000259" key="3">
    <source>
        <dbReference type="Pfam" id="PF00766"/>
    </source>
</evidence>
<dbReference type="InterPro" id="IPR014730">
    <property type="entry name" value="ETF_a/b_N"/>
</dbReference>
<organism evidence="5">
    <name type="scientific">uncultured delta proteobacterium</name>
    <dbReference type="NCBI Taxonomy" id="34034"/>
    <lineage>
        <taxon>Bacteria</taxon>
        <taxon>Deltaproteobacteria</taxon>
        <taxon>environmental samples</taxon>
    </lineage>
</organism>
<accession>A0A212K4H0</accession>
<dbReference type="AlphaFoldDB" id="A0A212K4H0"/>
<dbReference type="Gene3D" id="3.40.50.1220">
    <property type="entry name" value="TPP-binding domain"/>
    <property type="match status" value="1"/>
</dbReference>
<dbReference type="InterPro" id="IPR014729">
    <property type="entry name" value="Rossmann-like_a/b/a_fold"/>
</dbReference>
<sequence length="345" mass="36291">MKKHIAVWLDRAEGPFAVRDGHRAALAFAAASGGLVTAVMAAAPDDVFAPSLAEELARYGAKRIARLRLAPENSRNPEALAAAFAWALDQEFFTATPVTDMVTTANAAGRDFMARVASRRNAPLLQDCVAVDFDAGTGEKYLLQGRTCGVYSLPGPVRCWTLRPHAFACVAADKLPPAAPAVIADMAPPAAKTGVRPSAAAQKELGQTETDPLARMWAAQPDIMETPVIISGGRALESAENFRLLHETAAPLHAAVGASRSAVDMGYAPPFVQVGQTGVVVSPELYIACGISGSIFHTTGIKGARTVVAVNKDSGAQIFSRADYGITDDLFTVLPLLRRLLESGA</sequence>
<feature type="domain" description="Electron transfer flavoprotein alpha subunit C-terminal" evidence="3">
    <location>
        <begin position="223"/>
        <end position="302"/>
    </location>
</feature>
<keyword evidence="2" id="KW-0285">Flavoprotein</keyword>
<evidence type="ECO:0000313" key="5">
    <source>
        <dbReference type="EMBL" id="SBW06630.1"/>
    </source>
</evidence>
<dbReference type="InterPro" id="IPR001308">
    <property type="entry name" value="ETF_a/FixB"/>
</dbReference>
<dbReference type="InterPro" id="IPR014731">
    <property type="entry name" value="ETF_asu_C"/>
</dbReference>
<evidence type="ECO:0000256" key="2">
    <source>
        <dbReference type="PIRSR" id="PIRSR000089-1"/>
    </source>
</evidence>
<dbReference type="SUPFAM" id="SSF52402">
    <property type="entry name" value="Adenine nucleotide alpha hydrolases-like"/>
    <property type="match status" value="1"/>
</dbReference>
<dbReference type="SUPFAM" id="SSF52467">
    <property type="entry name" value="DHS-like NAD/FAD-binding domain"/>
    <property type="match status" value="1"/>
</dbReference>
<dbReference type="EMBL" id="FLUQ01000002">
    <property type="protein sequence ID" value="SBW06630.1"/>
    <property type="molecule type" value="Genomic_DNA"/>
</dbReference>
<reference evidence="5" key="1">
    <citation type="submission" date="2016-04" db="EMBL/GenBank/DDBJ databases">
        <authorList>
            <person name="Evans L.H."/>
            <person name="Alamgir A."/>
            <person name="Owens N."/>
            <person name="Weber N.D."/>
            <person name="Virtaneva K."/>
            <person name="Barbian K."/>
            <person name="Babar A."/>
            <person name="Rosenke K."/>
        </authorList>
    </citation>
    <scope>NUCLEOTIDE SEQUENCE</scope>
    <source>
        <strain evidence="5">86</strain>
    </source>
</reference>
<dbReference type="GO" id="GO:0033539">
    <property type="term" value="P:fatty acid beta-oxidation using acyl-CoA dehydrogenase"/>
    <property type="evidence" value="ECO:0007669"/>
    <property type="project" value="TreeGrafter"/>
</dbReference>
<dbReference type="PANTHER" id="PTHR43153:SF1">
    <property type="entry name" value="ELECTRON TRANSFER FLAVOPROTEIN SUBUNIT ALPHA, MITOCHONDRIAL"/>
    <property type="match status" value="1"/>
</dbReference>
<dbReference type="GO" id="GO:0050660">
    <property type="term" value="F:flavin adenine dinucleotide binding"/>
    <property type="evidence" value="ECO:0007669"/>
    <property type="project" value="InterPro"/>
</dbReference>
<feature type="binding site" evidence="2">
    <location>
        <begin position="273"/>
        <end position="277"/>
    </location>
    <ligand>
        <name>FAD</name>
        <dbReference type="ChEBI" id="CHEBI:57692"/>
    </ligand>
</feature>
<feature type="domain" description="Electron transfer flavoprotein alpha/beta-subunit N-terminal" evidence="4">
    <location>
        <begin position="24"/>
        <end position="170"/>
    </location>
</feature>
<protein>
    <submittedName>
        <fullName evidence="5">Electron transfer flavoprotein, alpha subunit (Modular protein)</fullName>
    </submittedName>
</protein>
<feature type="binding site" evidence="2">
    <location>
        <begin position="290"/>
        <end position="297"/>
    </location>
    <ligand>
        <name>FAD</name>
        <dbReference type="ChEBI" id="CHEBI:57692"/>
    </ligand>
</feature>
<evidence type="ECO:0000256" key="1">
    <source>
        <dbReference type="ARBA" id="ARBA00005817"/>
    </source>
</evidence>
<gene>
    <name evidence="5" type="ORF">KL86DPRO_20693</name>
</gene>
<comment type="similarity">
    <text evidence="1">Belongs to the ETF alpha-subunit/FixB family.</text>
</comment>
<feature type="binding site" evidence="2">
    <location>
        <position position="311"/>
    </location>
    <ligand>
        <name>FAD</name>
        <dbReference type="ChEBI" id="CHEBI:57692"/>
    </ligand>
</feature>
<dbReference type="Pfam" id="PF01012">
    <property type="entry name" value="ETF"/>
    <property type="match status" value="1"/>
</dbReference>
<dbReference type="InterPro" id="IPR029035">
    <property type="entry name" value="DHS-like_NAD/FAD-binding_dom"/>
</dbReference>
<keyword evidence="2" id="KW-0274">FAD</keyword>
<feature type="binding site" evidence="2">
    <location>
        <begin position="259"/>
        <end position="260"/>
    </location>
    <ligand>
        <name>FAD</name>
        <dbReference type="ChEBI" id="CHEBI:57692"/>
    </ligand>
</feature>